<dbReference type="EC" id="2.3.2.2" evidence="11"/>
<keyword evidence="6 11" id="KW-0865">Zymogen</keyword>
<feature type="binding site" evidence="10">
    <location>
        <begin position="450"/>
        <end position="451"/>
    </location>
    <ligand>
        <name>L-glutamate</name>
        <dbReference type="ChEBI" id="CHEBI:29985"/>
    </ligand>
</feature>
<proteinExistence type="inferred from homology"/>
<dbReference type="GO" id="GO:0036374">
    <property type="term" value="F:glutathione hydrolase activity"/>
    <property type="evidence" value="ECO:0007669"/>
    <property type="project" value="UniProtKB-UniRule"/>
</dbReference>
<dbReference type="GO" id="GO:0103068">
    <property type="term" value="F:leukotriene C4 gamma-glutamyl transferase activity"/>
    <property type="evidence" value="ECO:0007669"/>
    <property type="project" value="UniProtKB-EC"/>
</dbReference>
<dbReference type="EC" id="3.4.19.13" evidence="11"/>
<protein>
    <recommendedName>
        <fullName evidence="11">Glutathione hydrolase proenzyme</fullName>
        <ecNumber evidence="11">2.3.2.2</ecNumber>
        <ecNumber evidence="11">3.4.19.13</ecNumber>
    </recommendedName>
    <component>
        <recommendedName>
            <fullName evidence="11">Glutathione hydrolase large chain</fullName>
        </recommendedName>
    </component>
    <component>
        <recommendedName>
            <fullName evidence="11">Glutathione hydrolase small chain</fullName>
        </recommendedName>
    </component>
</protein>
<dbReference type="InterPro" id="IPR051792">
    <property type="entry name" value="GGT_bact"/>
</dbReference>
<comment type="pathway">
    <text evidence="11">Sulfur metabolism; glutathione metabolism.</text>
</comment>
<comment type="catalytic activity">
    <reaction evidence="1 11">
        <text>an S-substituted glutathione + H2O = an S-substituted L-cysteinylglycine + L-glutamate</text>
        <dbReference type="Rhea" id="RHEA:59468"/>
        <dbReference type="ChEBI" id="CHEBI:15377"/>
        <dbReference type="ChEBI" id="CHEBI:29985"/>
        <dbReference type="ChEBI" id="CHEBI:90779"/>
        <dbReference type="ChEBI" id="CHEBI:143103"/>
        <dbReference type="EC" id="3.4.19.13"/>
    </reaction>
</comment>
<keyword evidence="4 11" id="KW-0808">Transferase</keyword>
<name>A0A5B7SW62_9FLAO</name>
<evidence type="ECO:0000256" key="12">
    <source>
        <dbReference type="SAM" id="SignalP"/>
    </source>
</evidence>
<feature type="binding site" evidence="10">
    <location>
        <position position="421"/>
    </location>
    <ligand>
        <name>L-glutamate</name>
        <dbReference type="ChEBI" id="CHEBI:29985"/>
    </ligand>
</feature>
<dbReference type="InterPro" id="IPR043138">
    <property type="entry name" value="GGT_lsub"/>
</dbReference>
<dbReference type="InterPro" id="IPR000101">
    <property type="entry name" value="GGT_peptidase"/>
</dbReference>
<dbReference type="Gene3D" id="1.10.246.130">
    <property type="match status" value="1"/>
</dbReference>
<dbReference type="RefSeq" id="WP_138853760.1">
    <property type="nucleotide sequence ID" value="NZ_CP040710.1"/>
</dbReference>
<dbReference type="KEGG" id="asag:FGM00_15395"/>
<comment type="catalytic activity">
    <reaction evidence="8 11">
        <text>an N-terminal (5-L-glutamyl)-[peptide] + an alpha-amino acid = 5-L-glutamyl amino acid + an N-terminal L-alpha-aminoacyl-[peptide]</text>
        <dbReference type="Rhea" id="RHEA:23904"/>
        <dbReference type="Rhea" id="RHEA-COMP:9780"/>
        <dbReference type="Rhea" id="RHEA-COMP:9795"/>
        <dbReference type="ChEBI" id="CHEBI:77644"/>
        <dbReference type="ChEBI" id="CHEBI:78597"/>
        <dbReference type="ChEBI" id="CHEBI:78599"/>
        <dbReference type="ChEBI" id="CHEBI:78608"/>
        <dbReference type="EC" id="2.3.2.2"/>
    </reaction>
</comment>
<dbReference type="PRINTS" id="PR01210">
    <property type="entry name" value="GGTRANSPTASE"/>
</dbReference>
<comment type="subunit">
    <text evidence="11">This enzyme consists of two polypeptide chains, which are synthesized in precursor form from a single polypeptide.</text>
</comment>
<comment type="catalytic activity">
    <reaction evidence="2 11">
        <text>glutathione + H2O = L-cysteinylglycine + L-glutamate</text>
        <dbReference type="Rhea" id="RHEA:28807"/>
        <dbReference type="ChEBI" id="CHEBI:15377"/>
        <dbReference type="ChEBI" id="CHEBI:29985"/>
        <dbReference type="ChEBI" id="CHEBI:57925"/>
        <dbReference type="ChEBI" id="CHEBI:61694"/>
        <dbReference type="EC" id="3.4.19.13"/>
    </reaction>
</comment>
<organism evidence="13 14">
    <name type="scientific">Aggregatimonas sangjinii</name>
    <dbReference type="NCBI Taxonomy" id="2583587"/>
    <lineage>
        <taxon>Bacteria</taxon>
        <taxon>Pseudomonadati</taxon>
        <taxon>Bacteroidota</taxon>
        <taxon>Flavobacteriia</taxon>
        <taxon>Flavobacteriales</taxon>
        <taxon>Flavobacteriaceae</taxon>
        <taxon>Aggregatimonas</taxon>
    </lineage>
</organism>
<feature type="active site" description="Nucleophile" evidence="9">
    <location>
        <position position="379"/>
    </location>
</feature>
<dbReference type="PANTHER" id="PTHR43199">
    <property type="entry name" value="GLUTATHIONE HYDROLASE"/>
    <property type="match status" value="1"/>
</dbReference>
<keyword evidence="14" id="KW-1185">Reference proteome</keyword>
<dbReference type="InterPro" id="IPR029055">
    <property type="entry name" value="Ntn_hydrolases_N"/>
</dbReference>
<comment type="PTM">
    <text evidence="11">Cleaved by autocatalysis into a large and a small subunit.</text>
</comment>
<sequence length="570" mass="61760">MKKIKFVLSFGLFTAIGCLSVKAQTYAKKAMVVSSSEIASTVGVDILKKGGNAVDAAVATAFALAVTHPEAGNLGGGGFLVLMDTIGNATTIDFREKAPLQATADMFLTEAGELLNGTNLYGQESSVNHIGLKSVGVPGTVAGLHMAHKKYGQLPWAALVQPAIDLAQNGFPLTWSLSQAATFLNDNSEIQFLKDYFKSDDGDLVQFGETWKQPELATTLIAIRDKGRDGFYKGEVAQEIADYMKEHGGIITKKDLKKYEAIERTPIKGTYKEYEIYSMPPPSSGGVALIEMMNMMELAQLDSIPFNSTAYVHLLAEVMRRAFADRAEHLGDPDFNPDIPLESLISKEFAKSRFKNVDMAQASTSDASKFGQLYDGESTTHFSVVDKNGTAVSVTYTLEHSYGSGMGSPKLGFIFNNEMGDFNPKPNTTTDTGLIGTDPNIIQPEKRMLSSMTPTIVAKDGRPYLVIGSPGGRTIINTVFQTVLGVVQYDMGIDKAIEAMKIHHQWLPDVIRYEEHLLSPDTKNNLERMGHRLRPVGNLGSLMGIVVDKNRKILIGASDSSSGDGAAVGY</sequence>
<feature type="signal peptide" evidence="12">
    <location>
        <begin position="1"/>
        <end position="23"/>
    </location>
</feature>
<dbReference type="EMBL" id="CP040710">
    <property type="protein sequence ID" value="QCX01423.1"/>
    <property type="molecule type" value="Genomic_DNA"/>
</dbReference>
<dbReference type="SUPFAM" id="SSF56235">
    <property type="entry name" value="N-terminal nucleophile aminohydrolases (Ntn hydrolases)"/>
    <property type="match status" value="1"/>
</dbReference>
<dbReference type="PROSITE" id="PS51257">
    <property type="entry name" value="PROKAR_LIPOPROTEIN"/>
    <property type="match status" value="1"/>
</dbReference>
<keyword evidence="5 11" id="KW-0378">Hydrolase</keyword>
<dbReference type="Gene3D" id="3.60.20.40">
    <property type="match status" value="1"/>
</dbReference>
<feature type="binding site" evidence="10">
    <location>
        <position position="472"/>
    </location>
    <ligand>
        <name>L-glutamate</name>
        <dbReference type="ChEBI" id="CHEBI:29985"/>
    </ligand>
</feature>
<dbReference type="Pfam" id="PF01019">
    <property type="entry name" value="G_glu_transpept"/>
    <property type="match status" value="1"/>
</dbReference>
<keyword evidence="11" id="KW-0317">Glutathione biosynthesis</keyword>
<evidence type="ECO:0000256" key="9">
    <source>
        <dbReference type="PIRSR" id="PIRSR600101-1"/>
    </source>
</evidence>
<evidence type="ECO:0000256" key="10">
    <source>
        <dbReference type="PIRSR" id="PIRSR600101-2"/>
    </source>
</evidence>
<feature type="binding site" evidence="10">
    <location>
        <position position="95"/>
    </location>
    <ligand>
        <name>L-glutamate</name>
        <dbReference type="ChEBI" id="CHEBI:29985"/>
    </ligand>
</feature>
<dbReference type="NCBIfam" id="TIGR00066">
    <property type="entry name" value="g_glut_trans"/>
    <property type="match status" value="1"/>
</dbReference>
<dbReference type="GO" id="GO:0006751">
    <property type="term" value="P:glutathione catabolic process"/>
    <property type="evidence" value="ECO:0007669"/>
    <property type="project" value="UniProtKB-UniRule"/>
</dbReference>
<evidence type="ECO:0000256" key="5">
    <source>
        <dbReference type="ARBA" id="ARBA00022801"/>
    </source>
</evidence>
<evidence type="ECO:0000256" key="7">
    <source>
        <dbReference type="ARBA" id="ARBA00023315"/>
    </source>
</evidence>
<evidence type="ECO:0000256" key="2">
    <source>
        <dbReference type="ARBA" id="ARBA00001089"/>
    </source>
</evidence>
<dbReference type="PANTHER" id="PTHR43199:SF1">
    <property type="entry name" value="GLUTATHIONE HYDROLASE PROENZYME"/>
    <property type="match status" value="1"/>
</dbReference>
<dbReference type="Proteomes" id="UP000310017">
    <property type="component" value="Chromosome"/>
</dbReference>
<evidence type="ECO:0000256" key="3">
    <source>
        <dbReference type="ARBA" id="ARBA00009381"/>
    </source>
</evidence>
<dbReference type="AlphaFoldDB" id="A0A5B7SW62"/>
<keyword evidence="7 11" id="KW-0012">Acyltransferase</keyword>
<keyword evidence="12" id="KW-0732">Signal</keyword>
<gene>
    <name evidence="13" type="primary">ggt</name>
    <name evidence="13" type="ORF">FGM00_15395</name>
</gene>
<comment type="similarity">
    <text evidence="3 11">Belongs to the gamma-glutamyltransferase family.</text>
</comment>
<dbReference type="GO" id="GO:0006750">
    <property type="term" value="P:glutathione biosynthetic process"/>
    <property type="evidence" value="ECO:0007669"/>
    <property type="project" value="UniProtKB-KW"/>
</dbReference>
<evidence type="ECO:0000313" key="13">
    <source>
        <dbReference type="EMBL" id="QCX01423.1"/>
    </source>
</evidence>
<dbReference type="UniPathway" id="UPA00204"/>
<evidence type="ECO:0000256" key="1">
    <source>
        <dbReference type="ARBA" id="ARBA00001049"/>
    </source>
</evidence>
<evidence type="ECO:0000256" key="11">
    <source>
        <dbReference type="RuleBase" id="RU368036"/>
    </source>
</evidence>
<feature type="chain" id="PRO_5022953717" description="Glutathione hydrolase proenzyme" evidence="12">
    <location>
        <begin position="24"/>
        <end position="570"/>
    </location>
</feature>
<dbReference type="OrthoDB" id="9781342at2"/>
<reference evidence="13 14" key="1">
    <citation type="submission" date="2019-05" db="EMBL/GenBank/DDBJ databases">
        <title>Genome sequencing of F202Z8.</title>
        <authorList>
            <person name="Kwon Y.M."/>
        </authorList>
    </citation>
    <scope>NUCLEOTIDE SEQUENCE [LARGE SCALE GENOMIC DNA]</scope>
    <source>
        <strain evidence="13 14">F202Z8</strain>
    </source>
</reference>
<evidence type="ECO:0000256" key="4">
    <source>
        <dbReference type="ARBA" id="ARBA00022679"/>
    </source>
</evidence>
<dbReference type="InterPro" id="IPR043137">
    <property type="entry name" value="GGT_ssub_C"/>
</dbReference>
<accession>A0A5B7SW62</accession>
<evidence type="ECO:0000256" key="6">
    <source>
        <dbReference type="ARBA" id="ARBA00023145"/>
    </source>
</evidence>
<evidence type="ECO:0000256" key="8">
    <source>
        <dbReference type="ARBA" id="ARBA00047417"/>
    </source>
</evidence>
<evidence type="ECO:0000313" key="14">
    <source>
        <dbReference type="Proteomes" id="UP000310017"/>
    </source>
</evidence>